<dbReference type="HOGENOM" id="CLU_681571_0_0_1"/>
<dbReference type="InterPro" id="IPR051681">
    <property type="entry name" value="Ser/Thr_Kinases-Pseudokinases"/>
</dbReference>
<dbReference type="Proteomes" id="UP000019373">
    <property type="component" value="Unassembled WGS sequence"/>
</dbReference>
<reference evidence="7" key="1">
    <citation type="journal article" date="2014" name="BMC Genomics">
        <title>Genome characteristics reveal the impact of lichenization on lichen-forming fungus Endocarpon pusillum Hedwig (Verrucariales, Ascomycota).</title>
        <authorList>
            <person name="Wang Y.-Y."/>
            <person name="Liu B."/>
            <person name="Zhang X.-Y."/>
            <person name="Zhou Q.-M."/>
            <person name="Zhang T."/>
            <person name="Li H."/>
            <person name="Yu Y.-F."/>
            <person name="Zhang X.-L."/>
            <person name="Hao X.-Y."/>
            <person name="Wang M."/>
            <person name="Wang L."/>
            <person name="Wei J.-C."/>
        </authorList>
    </citation>
    <scope>NUCLEOTIDE SEQUENCE [LARGE SCALE GENOMIC DNA]</scope>
    <source>
        <strain evidence="7">Z07020 / HMAS-L-300199</strain>
    </source>
</reference>
<evidence type="ECO:0000313" key="7">
    <source>
        <dbReference type="Proteomes" id="UP000019373"/>
    </source>
</evidence>
<dbReference type="Gene3D" id="3.30.200.20">
    <property type="entry name" value="Phosphorylase Kinase, domain 1"/>
    <property type="match status" value="1"/>
</dbReference>
<dbReference type="GO" id="GO:0004674">
    <property type="term" value="F:protein serine/threonine kinase activity"/>
    <property type="evidence" value="ECO:0007669"/>
    <property type="project" value="TreeGrafter"/>
</dbReference>
<keyword evidence="3" id="KW-0418">Kinase</keyword>
<dbReference type="Gene3D" id="1.10.510.10">
    <property type="entry name" value="Transferase(Phosphotransferase) domain 1"/>
    <property type="match status" value="1"/>
</dbReference>
<dbReference type="RefSeq" id="XP_007801232.1">
    <property type="nucleotide sequence ID" value="XM_007803041.1"/>
</dbReference>
<gene>
    <name evidence="6" type="ORF">EPUS_09188</name>
</gene>
<keyword evidence="7" id="KW-1185">Reference proteome</keyword>
<evidence type="ECO:0000256" key="3">
    <source>
        <dbReference type="ARBA" id="ARBA00022777"/>
    </source>
</evidence>
<dbReference type="AlphaFoldDB" id="U1HUW6"/>
<dbReference type="EMBL" id="KE720984">
    <property type="protein sequence ID" value="ERF73114.1"/>
    <property type="molecule type" value="Genomic_DNA"/>
</dbReference>
<accession>U1HUW6</accession>
<protein>
    <recommendedName>
        <fullName evidence="5">Protein kinase domain-containing protein</fullName>
    </recommendedName>
</protein>
<keyword evidence="4" id="KW-0067">ATP-binding</keyword>
<evidence type="ECO:0000313" key="6">
    <source>
        <dbReference type="EMBL" id="ERF73114.1"/>
    </source>
</evidence>
<dbReference type="GO" id="GO:0005524">
    <property type="term" value="F:ATP binding"/>
    <property type="evidence" value="ECO:0007669"/>
    <property type="project" value="UniProtKB-KW"/>
</dbReference>
<keyword evidence="2" id="KW-0547">Nucleotide-binding</keyword>
<keyword evidence="1" id="KW-0808">Transferase</keyword>
<dbReference type="OrthoDB" id="626167at2759"/>
<dbReference type="GeneID" id="19244020"/>
<organism evidence="6 7">
    <name type="scientific">Endocarpon pusillum (strain Z07020 / HMAS-L-300199)</name>
    <name type="common">Lichen-forming fungus</name>
    <dbReference type="NCBI Taxonomy" id="1263415"/>
    <lineage>
        <taxon>Eukaryota</taxon>
        <taxon>Fungi</taxon>
        <taxon>Dikarya</taxon>
        <taxon>Ascomycota</taxon>
        <taxon>Pezizomycotina</taxon>
        <taxon>Eurotiomycetes</taxon>
        <taxon>Chaetothyriomycetidae</taxon>
        <taxon>Verrucariales</taxon>
        <taxon>Verrucariaceae</taxon>
        <taxon>Endocarpon</taxon>
    </lineage>
</organism>
<sequence>MSKIHPPGGYDMSSTLSSPPNAFAFQSSAWDLIASFADSSLSNASEHFGAPTVDDVVTFAQQLQATGLAICSTDDLEDINAGEPIGCGTTMTVFKCRWKSRKKVVAVKRINLGVPLGKSMLEIHEEEYQELLKSLFLELRVMNHPWFKAHPNFVDLLGLSWDRVEGDLAISTYRPSIIVEIADQTTPTLKDFISWYKRPWSNEHQQLVFDLLTDTAEAVAMLHATKMVHGDLKPENILLFPAPRRLVAKLSDFGFCSPFIENRERIGGTLYWNAPECMVHAPPAIKPFAKTMTRDLYSYGLVMWYALFPDMPYGPESSANESVIRDWKLNQDTTSLLRKHIITHATGLSELNSPLIEHLKDNSTPHDMLWFQIWTAMAELLRMQPNKRDVSLGTMHRILKTPNR</sequence>
<evidence type="ECO:0000256" key="1">
    <source>
        <dbReference type="ARBA" id="ARBA00022679"/>
    </source>
</evidence>
<dbReference type="SMART" id="SM00220">
    <property type="entry name" value="S_TKc"/>
    <property type="match status" value="1"/>
</dbReference>
<dbReference type="CDD" id="cd00180">
    <property type="entry name" value="PKc"/>
    <property type="match status" value="1"/>
</dbReference>
<dbReference type="InterPro" id="IPR011009">
    <property type="entry name" value="Kinase-like_dom_sf"/>
</dbReference>
<name>U1HUW6_ENDPU</name>
<dbReference type="Pfam" id="PF00069">
    <property type="entry name" value="Pkinase"/>
    <property type="match status" value="1"/>
</dbReference>
<proteinExistence type="predicted"/>
<dbReference type="InterPro" id="IPR000719">
    <property type="entry name" value="Prot_kinase_dom"/>
</dbReference>
<dbReference type="PROSITE" id="PS00108">
    <property type="entry name" value="PROTEIN_KINASE_ST"/>
    <property type="match status" value="1"/>
</dbReference>
<dbReference type="PANTHER" id="PTHR44329">
    <property type="entry name" value="SERINE/THREONINE-PROTEIN KINASE TNNI3K-RELATED"/>
    <property type="match status" value="1"/>
</dbReference>
<dbReference type="PROSITE" id="PS50011">
    <property type="entry name" value="PROTEIN_KINASE_DOM"/>
    <property type="match status" value="1"/>
</dbReference>
<evidence type="ECO:0000256" key="2">
    <source>
        <dbReference type="ARBA" id="ARBA00022741"/>
    </source>
</evidence>
<dbReference type="SUPFAM" id="SSF56112">
    <property type="entry name" value="Protein kinase-like (PK-like)"/>
    <property type="match status" value="1"/>
</dbReference>
<dbReference type="InterPro" id="IPR008271">
    <property type="entry name" value="Ser/Thr_kinase_AS"/>
</dbReference>
<feature type="domain" description="Protein kinase" evidence="5">
    <location>
        <begin position="79"/>
        <end position="399"/>
    </location>
</feature>
<dbReference type="eggNOG" id="KOG0192">
    <property type="taxonomic scope" value="Eukaryota"/>
</dbReference>
<evidence type="ECO:0000256" key="4">
    <source>
        <dbReference type="ARBA" id="ARBA00022840"/>
    </source>
</evidence>
<dbReference type="PANTHER" id="PTHR44329:SF288">
    <property type="entry name" value="MITOGEN-ACTIVATED PROTEIN KINASE KINASE KINASE 20"/>
    <property type="match status" value="1"/>
</dbReference>
<evidence type="ECO:0000259" key="5">
    <source>
        <dbReference type="PROSITE" id="PS50011"/>
    </source>
</evidence>